<dbReference type="InterPro" id="IPR038475">
    <property type="entry name" value="RecG_C_sf"/>
</dbReference>
<dbReference type="SUPFAM" id="SSF52129">
    <property type="entry name" value="Caspase-like"/>
    <property type="match status" value="1"/>
</dbReference>
<dbReference type="EMBL" id="JACCBY010000001">
    <property type="protein sequence ID" value="NYD89151.1"/>
    <property type="molecule type" value="Genomic_DNA"/>
</dbReference>
<dbReference type="PROSITE" id="PS50837">
    <property type="entry name" value="NACHT"/>
    <property type="match status" value="1"/>
</dbReference>
<dbReference type="InterPro" id="IPR011600">
    <property type="entry name" value="Pept_C14_caspase"/>
</dbReference>
<proteinExistence type="predicted"/>
<accession>A0A7Y9K0Q8</accession>
<sequence>MDPRFGGAEMFMPIEPLIDCATTGEFMKALCDFVELTKEVSQRVLYFTGHGRSERNQFAFEFDGTQSAAFDVVASLLAPTSGRRNLFIVDSCYSGGAAAAGLKSGATFPVSAGSCVLSSCRETELSREVPGHGSLFTHYLCEGIRTGLDGIRTPEGMISVTDVVTHVRRKLGERGDGILTRQTPTYSVIQGEGAFWIATNVSGALVDGLDERKPRLDGDPLALPPAGATFADLDEAAIQAFAGRHPSAPADPLQAAQQLGMLSAVGDDRPSAAAILCFGKAPHRFFPDVASIFSVGDKASGSLVAQQVEGTLVQQYDRFIELLLRHLDTHSTFDASGSRSDRFEIEPAVLREVVANALTHRDFVGRGRVQVHIDERQIEIVNPGAFPDGHGWEALLERPGKSLTGNRRVANFLNKLGTVEGLGRGFHVLKAFRETMGNDALRFEQAGGVVACYLRRAVRTDHAGASAAAGDMLERETEKQLGQALALQARSLPHVQMFGQRFALEKFFVEPMMRRADGHSIAYHMLLEQVRKTTGYKAVIIGAAGMGKTMLFRKLAFDLQKSSEVHTPQHGSGTPGEEGAAAALDEPLILSASFRNLNADLPLVSAIAQGLGAFPTALDHALHRRRTILLLDGYDEIASEQRSLFDQRIAGLVEDHPDLSILLCSRPAASLARPPFDAEMLTIMPFTRGQALRMTDLGEPGTLAKMIAQLPEDSPLLANPLLGQIAGLTFSGYGRVPDMGHRVGPVFVEYMLKRHDTTKGQYRRALTLDPALMGDVVRTTALMMLMHGESHMEEQAGERLIGAALRLTGRGAERADPRRVLDEMIEYGFFLQRDGDHIVAFHRSIMEQLAVEGARVISDPEIFTRLVMLLLQRHRSVQLSTDLLEGWISDRAQGEAVLERLRENVEHAPEEVAMLLEQVIAKSTGKLPERHGATEGLFDLPL</sequence>
<dbReference type="GO" id="GO:0004197">
    <property type="term" value="F:cysteine-type endopeptidase activity"/>
    <property type="evidence" value="ECO:0007669"/>
    <property type="project" value="InterPro"/>
</dbReference>
<dbReference type="Gene3D" id="3.40.50.300">
    <property type="entry name" value="P-loop containing nucleotide triphosphate hydrolases"/>
    <property type="match status" value="1"/>
</dbReference>
<dbReference type="InterPro" id="IPR007111">
    <property type="entry name" value="NACHT_NTPase"/>
</dbReference>
<dbReference type="GO" id="GO:0006508">
    <property type="term" value="P:proteolysis"/>
    <property type="evidence" value="ECO:0007669"/>
    <property type="project" value="InterPro"/>
</dbReference>
<keyword evidence="3" id="KW-1185">Reference proteome</keyword>
<evidence type="ECO:0000313" key="2">
    <source>
        <dbReference type="EMBL" id="NYD89151.1"/>
    </source>
</evidence>
<gene>
    <name evidence="2" type="ORF">HD841_000920</name>
</gene>
<name>A0A7Y9K0Q8_9SPHN</name>
<evidence type="ECO:0000313" key="3">
    <source>
        <dbReference type="Proteomes" id="UP000517753"/>
    </source>
</evidence>
<protein>
    <recommendedName>
        <fullName evidence="1">NACHT domain-containing protein</fullName>
    </recommendedName>
</protein>
<dbReference type="Pfam" id="PF13749">
    <property type="entry name" value="HATPase_c_4"/>
    <property type="match status" value="1"/>
</dbReference>
<dbReference type="InterPro" id="IPR027417">
    <property type="entry name" value="P-loop_NTPase"/>
</dbReference>
<dbReference type="Gene3D" id="3.30.565.60">
    <property type="match status" value="1"/>
</dbReference>
<evidence type="ECO:0000259" key="1">
    <source>
        <dbReference type="PROSITE" id="PS50837"/>
    </source>
</evidence>
<dbReference type="PANTHER" id="PTHR30595">
    <property type="entry name" value="GLPR-RELATED TRANSCRIPTIONAL REPRESSOR"/>
    <property type="match status" value="1"/>
</dbReference>
<dbReference type="Pfam" id="PF00656">
    <property type="entry name" value="Peptidase_C14"/>
    <property type="match status" value="1"/>
</dbReference>
<comment type="caution">
    <text evidence="2">The sequence shown here is derived from an EMBL/GenBank/DDBJ whole genome shotgun (WGS) entry which is preliminary data.</text>
</comment>
<organism evidence="2 3">
    <name type="scientific">Sphingomonas melonis</name>
    <dbReference type="NCBI Taxonomy" id="152682"/>
    <lineage>
        <taxon>Bacteria</taxon>
        <taxon>Pseudomonadati</taxon>
        <taxon>Pseudomonadota</taxon>
        <taxon>Alphaproteobacteria</taxon>
        <taxon>Sphingomonadales</taxon>
        <taxon>Sphingomonadaceae</taxon>
        <taxon>Sphingomonas</taxon>
    </lineage>
</organism>
<reference evidence="2 3" key="1">
    <citation type="submission" date="2020-07" db="EMBL/GenBank/DDBJ databases">
        <authorList>
            <person name="Partida-Martinez L."/>
            <person name="Huntemann M."/>
            <person name="Clum A."/>
            <person name="Wang J."/>
            <person name="Palaniappan K."/>
            <person name="Ritter S."/>
            <person name="Chen I.-M."/>
            <person name="Stamatis D."/>
            <person name="Reddy T."/>
            <person name="O'Malley R."/>
            <person name="Daum C."/>
            <person name="Shapiro N."/>
            <person name="Ivanova N."/>
            <person name="Kyrpides N."/>
            <person name="Woyke T."/>
        </authorList>
    </citation>
    <scope>NUCLEOTIDE SEQUENCE [LARGE SCALE GENOMIC DNA]</scope>
    <source>
        <strain evidence="2 3">AS2.3</strain>
    </source>
</reference>
<dbReference type="InterPro" id="IPR029030">
    <property type="entry name" value="Caspase-like_dom_sf"/>
</dbReference>
<dbReference type="SUPFAM" id="SSF52540">
    <property type="entry name" value="P-loop containing nucleoside triphosphate hydrolases"/>
    <property type="match status" value="1"/>
</dbReference>
<reference evidence="2 3" key="2">
    <citation type="submission" date="2020-08" db="EMBL/GenBank/DDBJ databases">
        <title>The Agave Microbiome: Exploring the role of microbial communities in plant adaptations to desert environments.</title>
        <authorList>
            <person name="Partida-Martinez L.P."/>
        </authorList>
    </citation>
    <scope>NUCLEOTIDE SEQUENCE [LARGE SCALE GENOMIC DNA]</scope>
    <source>
        <strain evidence="2 3">AS2.3</strain>
    </source>
</reference>
<dbReference type="Proteomes" id="UP000517753">
    <property type="component" value="Unassembled WGS sequence"/>
</dbReference>
<dbReference type="AlphaFoldDB" id="A0A7Y9K0Q8"/>
<dbReference type="Gene3D" id="3.40.50.1460">
    <property type="match status" value="1"/>
</dbReference>
<dbReference type="PANTHER" id="PTHR30595:SF6">
    <property type="entry name" value="SCHLAFEN ALBA-2 DOMAIN-CONTAINING PROTEIN"/>
    <property type="match status" value="1"/>
</dbReference>
<feature type="domain" description="NACHT" evidence="1">
    <location>
        <begin position="536"/>
        <end position="671"/>
    </location>
</feature>